<comment type="subcellular location">
    <subcellularLocation>
        <location evidence="1">Cell membrane</location>
        <topology evidence="1">Multi-pass membrane protein</topology>
    </subcellularLocation>
</comment>
<keyword evidence="7 8" id="KW-0472">Membrane</keyword>
<dbReference type="FunCoup" id="A9AUK6">
    <property type="interactions" value="42"/>
</dbReference>
<feature type="transmembrane region" description="Helical" evidence="8">
    <location>
        <begin position="298"/>
        <end position="322"/>
    </location>
</feature>
<dbReference type="GO" id="GO:0140359">
    <property type="term" value="F:ABC-type transporter activity"/>
    <property type="evidence" value="ECO:0007669"/>
    <property type="project" value="InterPro"/>
</dbReference>
<keyword evidence="11" id="KW-1185">Reference proteome</keyword>
<dbReference type="Gene3D" id="3.40.1710.10">
    <property type="entry name" value="abc type-2 transporter like domain"/>
    <property type="match status" value="1"/>
</dbReference>
<evidence type="ECO:0000256" key="8">
    <source>
        <dbReference type="SAM" id="Phobius"/>
    </source>
</evidence>
<accession>A9AUK6</accession>
<evidence type="ECO:0000313" key="10">
    <source>
        <dbReference type="EMBL" id="ABX04533.1"/>
    </source>
</evidence>
<feature type="transmembrane region" description="Helical" evidence="8">
    <location>
        <begin position="263"/>
        <end position="292"/>
    </location>
</feature>
<feature type="domain" description="ABC transmembrane type-2" evidence="9">
    <location>
        <begin position="184"/>
        <end position="411"/>
    </location>
</feature>
<dbReference type="PANTHER" id="PTHR30294">
    <property type="entry name" value="MEMBRANE COMPONENT OF ABC TRANSPORTER YHHJ-RELATED"/>
    <property type="match status" value="1"/>
</dbReference>
<dbReference type="EMBL" id="CP000875">
    <property type="protein sequence ID" value="ABX04533.1"/>
    <property type="molecule type" value="Genomic_DNA"/>
</dbReference>
<protein>
    <submittedName>
        <fullName evidence="10">ABC-2 type transporter</fullName>
    </submittedName>
</protein>
<dbReference type="Pfam" id="PF12698">
    <property type="entry name" value="ABC2_membrane_3"/>
    <property type="match status" value="1"/>
</dbReference>
<evidence type="ECO:0000259" key="9">
    <source>
        <dbReference type="PROSITE" id="PS51012"/>
    </source>
</evidence>
<evidence type="ECO:0000256" key="3">
    <source>
        <dbReference type="ARBA" id="ARBA00022448"/>
    </source>
</evidence>
<dbReference type="GO" id="GO:0005886">
    <property type="term" value="C:plasma membrane"/>
    <property type="evidence" value="ECO:0007669"/>
    <property type="project" value="UniProtKB-SubCell"/>
</dbReference>
<dbReference type="PROSITE" id="PS51012">
    <property type="entry name" value="ABC_TM2"/>
    <property type="match status" value="1"/>
</dbReference>
<dbReference type="HOGENOM" id="CLU_039483_0_1_0"/>
<proteinExistence type="inferred from homology"/>
<sequence>MKALTIAWKDTLIRFRDINALLLMILAPLVISGIMGAAFGNQSATPTISDIPLIVVNQDQGVLGQRFIEALNAGELADLLEPTIMTDAEAAKDLVETGEVRAVVLIPSDFSASLETTQTNDAGQQPAKIMVYTDPAARITPTIVRSVVTEIANVFSNTAIASEITVAQIVEQLGGNNPALANLEPALNQSLPSLTAAQPSAQVQARVISSTSANLDPIAFFAPSMAIFFLMFTMFDGTRSLLVEQINGTMSRLKSTPTGIGQILIGKLLGTFLTGSAQFVCLVVSSSLIFGLDWGDSIAGLALMLVAFVAAATGLGSVITAFSRDLPQANLLGSMITLLFGFLGGNFFMIENFPQWLQILSKLTVNRWGLDGFSDLTVRGLGIQDVFLEAGVLLGIALVCFTLAAWRLPRRFAR</sequence>
<evidence type="ECO:0000313" key="11">
    <source>
        <dbReference type="Proteomes" id="UP000000787"/>
    </source>
</evidence>
<comment type="similarity">
    <text evidence="2">Belongs to the ABC-2 integral membrane protein family.</text>
</comment>
<keyword evidence="4" id="KW-1003">Cell membrane</keyword>
<dbReference type="AlphaFoldDB" id="A9AUK6"/>
<evidence type="ECO:0000256" key="2">
    <source>
        <dbReference type="ARBA" id="ARBA00007783"/>
    </source>
</evidence>
<evidence type="ECO:0000256" key="4">
    <source>
        <dbReference type="ARBA" id="ARBA00022475"/>
    </source>
</evidence>
<evidence type="ECO:0000256" key="6">
    <source>
        <dbReference type="ARBA" id="ARBA00022989"/>
    </source>
</evidence>
<feature type="transmembrane region" description="Helical" evidence="8">
    <location>
        <begin position="20"/>
        <end position="39"/>
    </location>
</feature>
<reference evidence="10 11" key="1">
    <citation type="journal article" date="2011" name="Stand. Genomic Sci.">
        <title>Complete genome sequence of the filamentous gliding predatory bacterium Herpetosiphon aurantiacus type strain (114-95(T)).</title>
        <authorList>
            <person name="Kiss H."/>
            <person name="Nett M."/>
            <person name="Domin N."/>
            <person name="Martin K."/>
            <person name="Maresca J.A."/>
            <person name="Copeland A."/>
            <person name="Lapidus A."/>
            <person name="Lucas S."/>
            <person name="Berry K.W."/>
            <person name="Glavina Del Rio T."/>
            <person name="Dalin E."/>
            <person name="Tice H."/>
            <person name="Pitluck S."/>
            <person name="Richardson P."/>
            <person name="Bruce D."/>
            <person name="Goodwin L."/>
            <person name="Han C."/>
            <person name="Detter J.C."/>
            <person name="Schmutz J."/>
            <person name="Brettin T."/>
            <person name="Land M."/>
            <person name="Hauser L."/>
            <person name="Kyrpides N.C."/>
            <person name="Ivanova N."/>
            <person name="Goker M."/>
            <person name="Woyke T."/>
            <person name="Klenk H.P."/>
            <person name="Bryant D.A."/>
        </authorList>
    </citation>
    <scope>NUCLEOTIDE SEQUENCE [LARGE SCALE GENOMIC DNA]</scope>
    <source>
        <strain evidence="11">ATCC 23779 / DSM 785 / 114-95</strain>
    </source>
</reference>
<gene>
    <name evidence="10" type="ordered locus">Haur_1890</name>
</gene>
<evidence type="ECO:0000256" key="1">
    <source>
        <dbReference type="ARBA" id="ARBA00004651"/>
    </source>
</evidence>
<feature type="transmembrane region" description="Helical" evidence="8">
    <location>
        <begin position="386"/>
        <end position="406"/>
    </location>
</feature>
<keyword evidence="3" id="KW-0813">Transport</keyword>
<keyword evidence="6 8" id="KW-1133">Transmembrane helix</keyword>
<keyword evidence="5 8" id="KW-0812">Transmembrane</keyword>
<feature type="transmembrane region" description="Helical" evidence="8">
    <location>
        <begin position="329"/>
        <end position="350"/>
    </location>
</feature>
<name>A9AUK6_HERA2</name>
<feature type="transmembrane region" description="Helical" evidence="8">
    <location>
        <begin position="218"/>
        <end position="242"/>
    </location>
</feature>
<dbReference type="Proteomes" id="UP000000787">
    <property type="component" value="Chromosome"/>
</dbReference>
<dbReference type="InterPro" id="IPR047817">
    <property type="entry name" value="ABC2_TM_bact-type"/>
</dbReference>
<dbReference type="PANTHER" id="PTHR30294:SF38">
    <property type="entry name" value="TRANSPORT PERMEASE PROTEIN"/>
    <property type="match status" value="1"/>
</dbReference>
<dbReference type="BioCyc" id="HAUR316274:GHYA-1919-MONOMER"/>
<dbReference type="InParanoid" id="A9AUK6"/>
<organism evidence="10 11">
    <name type="scientific">Herpetosiphon aurantiacus (strain ATCC 23779 / DSM 785 / 114-95)</name>
    <dbReference type="NCBI Taxonomy" id="316274"/>
    <lineage>
        <taxon>Bacteria</taxon>
        <taxon>Bacillati</taxon>
        <taxon>Chloroflexota</taxon>
        <taxon>Chloroflexia</taxon>
        <taxon>Herpetosiphonales</taxon>
        <taxon>Herpetosiphonaceae</taxon>
        <taxon>Herpetosiphon</taxon>
    </lineage>
</organism>
<dbReference type="InterPro" id="IPR013525">
    <property type="entry name" value="ABC2_TM"/>
</dbReference>
<dbReference type="eggNOG" id="COG1511">
    <property type="taxonomic scope" value="Bacteria"/>
</dbReference>
<evidence type="ECO:0000256" key="7">
    <source>
        <dbReference type="ARBA" id="ARBA00023136"/>
    </source>
</evidence>
<dbReference type="KEGG" id="hau:Haur_1890"/>
<dbReference type="STRING" id="316274.Haur_1890"/>
<dbReference type="InterPro" id="IPR051449">
    <property type="entry name" value="ABC-2_transporter_component"/>
</dbReference>
<dbReference type="eggNOG" id="COG0842">
    <property type="taxonomic scope" value="Bacteria"/>
</dbReference>
<evidence type="ECO:0000256" key="5">
    <source>
        <dbReference type="ARBA" id="ARBA00022692"/>
    </source>
</evidence>